<reference evidence="2" key="1">
    <citation type="submission" date="2021-02" db="EMBL/GenBank/DDBJ databases">
        <authorList>
            <person name="Dougan E. K."/>
            <person name="Rhodes N."/>
            <person name="Thang M."/>
            <person name="Chan C."/>
        </authorList>
    </citation>
    <scope>NUCLEOTIDE SEQUENCE</scope>
</reference>
<organism evidence="2 3">
    <name type="scientific">Polarella glacialis</name>
    <name type="common">Dinoflagellate</name>
    <dbReference type="NCBI Taxonomy" id="89957"/>
    <lineage>
        <taxon>Eukaryota</taxon>
        <taxon>Sar</taxon>
        <taxon>Alveolata</taxon>
        <taxon>Dinophyceae</taxon>
        <taxon>Suessiales</taxon>
        <taxon>Suessiaceae</taxon>
        <taxon>Polarella</taxon>
    </lineage>
</organism>
<feature type="compositionally biased region" description="Low complexity" evidence="1">
    <location>
        <begin position="419"/>
        <end position="458"/>
    </location>
</feature>
<feature type="compositionally biased region" description="Basic and acidic residues" evidence="1">
    <location>
        <begin position="387"/>
        <end position="397"/>
    </location>
</feature>
<comment type="caution">
    <text evidence="2">The sequence shown here is derived from an EMBL/GenBank/DDBJ whole genome shotgun (WGS) entry which is preliminary data.</text>
</comment>
<dbReference type="AlphaFoldDB" id="A0A813IUJ7"/>
<sequence length="545" mass="59730">MAAGALRPPSRTGNSSWNPREEQAFSEVAPSLGAKQPQQLATPSTCNKNHSSLSSKSMHSNTTNGINNDPETQHPSRLAQQKPADRLSQASQLHSCRADAESKAQQQQQQQPAASEKPRKHMSPHFCIFQVDDWGLDGWSLEEGCRKGRWDTLLDVLLKCVMVDGRWPREVEASLFAGGDAMHINGAIQSLAMPAIFRRADGTTARQPATFQYWQDMLWEQRGVDHPGLRWERAAGWLSTFQKKRDELLRRLDTLLDAAPRESIAVVLDYKDVDRTFEDLKRTGCDHDPRAERVYLLLGGAHGFDGKDDVRSEMFNIIVGQFTARLGANRVVRTNLCKNAKDMTKFTAAQVASFLSTEYRRRMLADAVAGAELLAGLHAAAQGGDSLKDTATLEKPPHAPGSSNVTPGDTARWGMTSCNSNINNNTNNHNSTNNHNNNNSNSKNNNNNSNSNSSSSSSRQLPPAPLSTPPPLPCITTNNNRNSTNNSNSNNNNKNNNNNNNNDSNTNNSTNNSNSNSNSSSHPGSPEQGPCAVLVLLLFLLLLFV</sequence>
<feature type="compositionally biased region" description="Pro residues" evidence="1">
    <location>
        <begin position="462"/>
        <end position="473"/>
    </location>
</feature>
<feature type="compositionally biased region" description="Low complexity" evidence="1">
    <location>
        <begin position="476"/>
        <end position="521"/>
    </location>
</feature>
<dbReference type="PANTHER" id="PTHR15439">
    <property type="entry name" value="RETINOBLASTOMA-BINDING PROTEIN 6"/>
    <property type="match status" value="1"/>
</dbReference>
<evidence type="ECO:0000313" key="2">
    <source>
        <dbReference type="EMBL" id="CAE8655377.1"/>
    </source>
</evidence>
<name>A0A813IUJ7_POLGL</name>
<accession>A0A813IUJ7</accession>
<dbReference type="GO" id="GO:0006397">
    <property type="term" value="P:mRNA processing"/>
    <property type="evidence" value="ECO:0007669"/>
    <property type="project" value="InterPro"/>
</dbReference>
<dbReference type="InterPro" id="IPR033489">
    <property type="entry name" value="RBBP6"/>
</dbReference>
<gene>
    <name evidence="2" type="ORF">PGLA2088_LOCUS11584</name>
</gene>
<dbReference type="GO" id="GO:0016567">
    <property type="term" value="P:protein ubiquitination"/>
    <property type="evidence" value="ECO:0007669"/>
    <property type="project" value="InterPro"/>
</dbReference>
<evidence type="ECO:0000313" key="3">
    <source>
        <dbReference type="Proteomes" id="UP000626109"/>
    </source>
</evidence>
<protein>
    <submittedName>
        <fullName evidence="2">Uncharacterized protein</fullName>
    </submittedName>
</protein>
<dbReference type="GO" id="GO:0005634">
    <property type="term" value="C:nucleus"/>
    <property type="evidence" value="ECO:0007669"/>
    <property type="project" value="TreeGrafter"/>
</dbReference>
<feature type="region of interest" description="Disordered" evidence="1">
    <location>
        <begin position="387"/>
        <end position="528"/>
    </location>
</feature>
<dbReference type="Proteomes" id="UP000626109">
    <property type="component" value="Unassembled WGS sequence"/>
</dbReference>
<evidence type="ECO:0000256" key="1">
    <source>
        <dbReference type="SAM" id="MobiDB-lite"/>
    </source>
</evidence>
<feature type="region of interest" description="Disordered" evidence="1">
    <location>
        <begin position="1"/>
        <end position="121"/>
    </location>
</feature>
<feature type="compositionally biased region" description="Polar residues" evidence="1">
    <location>
        <begin position="36"/>
        <end position="46"/>
    </location>
</feature>
<dbReference type="GO" id="GO:0061630">
    <property type="term" value="F:ubiquitin protein ligase activity"/>
    <property type="evidence" value="ECO:0007669"/>
    <property type="project" value="InterPro"/>
</dbReference>
<feature type="compositionally biased region" description="Polar residues" evidence="1">
    <location>
        <begin position="62"/>
        <end position="79"/>
    </location>
</feature>
<dbReference type="EMBL" id="CAJNNW010013457">
    <property type="protein sequence ID" value="CAE8655377.1"/>
    <property type="molecule type" value="Genomic_DNA"/>
</dbReference>
<proteinExistence type="predicted"/>
<feature type="compositionally biased region" description="Low complexity" evidence="1">
    <location>
        <begin position="47"/>
        <end position="61"/>
    </location>
</feature>
<dbReference type="GO" id="GO:0006511">
    <property type="term" value="P:ubiquitin-dependent protein catabolic process"/>
    <property type="evidence" value="ECO:0007669"/>
    <property type="project" value="TreeGrafter"/>
</dbReference>
<dbReference type="PANTHER" id="PTHR15439:SF0">
    <property type="entry name" value="CELL DIVISION CYCLE AND APOPTOSIS REGULATOR PROTEIN 1-RELATED"/>
    <property type="match status" value="1"/>
</dbReference>
<feature type="compositionally biased region" description="Low complexity" evidence="1">
    <location>
        <begin position="103"/>
        <end position="115"/>
    </location>
</feature>